<gene>
    <name evidence="1" type="ORF">F2Q69_00044031</name>
</gene>
<dbReference type="Proteomes" id="UP000712600">
    <property type="component" value="Unassembled WGS sequence"/>
</dbReference>
<protein>
    <submittedName>
        <fullName evidence="1">Uncharacterized protein</fullName>
    </submittedName>
</protein>
<proteinExistence type="predicted"/>
<name>A0A8S9NBS6_BRACR</name>
<reference evidence="1" key="1">
    <citation type="submission" date="2019-12" db="EMBL/GenBank/DDBJ databases">
        <title>Genome sequencing and annotation of Brassica cretica.</title>
        <authorList>
            <person name="Studholme D.J."/>
            <person name="Sarris P."/>
        </authorList>
    </citation>
    <scope>NUCLEOTIDE SEQUENCE</scope>
    <source>
        <strain evidence="1">PFS-109/04</strain>
        <tissue evidence="1">Leaf</tissue>
    </source>
</reference>
<comment type="caution">
    <text evidence="1">The sequence shown here is derived from an EMBL/GenBank/DDBJ whole genome shotgun (WGS) entry which is preliminary data.</text>
</comment>
<dbReference type="AlphaFoldDB" id="A0A8S9NBS6"/>
<accession>A0A8S9NBS6</accession>
<evidence type="ECO:0000313" key="1">
    <source>
        <dbReference type="EMBL" id="KAF3501810.1"/>
    </source>
</evidence>
<sequence length="73" mass="8111">MNNMVQFDQATNNKLRSEAPVQVVISKYTILDFSPLLSVVGHGQKAQTSHGKDIATGKLCFAVWTCMVLDWVE</sequence>
<evidence type="ECO:0000313" key="2">
    <source>
        <dbReference type="Proteomes" id="UP000712600"/>
    </source>
</evidence>
<organism evidence="1 2">
    <name type="scientific">Brassica cretica</name>
    <name type="common">Mustard</name>
    <dbReference type="NCBI Taxonomy" id="69181"/>
    <lineage>
        <taxon>Eukaryota</taxon>
        <taxon>Viridiplantae</taxon>
        <taxon>Streptophyta</taxon>
        <taxon>Embryophyta</taxon>
        <taxon>Tracheophyta</taxon>
        <taxon>Spermatophyta</taxon>
        <taxon>Magnoliopsida</taxon>
        <taxon>eudicotyledons</taxon>
        <taxon>Gunneridae</taxon>
        <taxon>Pentapetalae</taxon>
        <taxon>rosids</taxon>
        <taxon>malvids</taxon>
        <taxon>Brassicales</taxon>
        <taxon>Brassicaceae</taxon>
        <taxon>Brassiceae</taxon>
        <taxon>Brassica</taxon>
    </lineage>
</organism>
<dbReference type="EMBL" id="QGKX02001621">
    <property type="protein sequence ID" value="KAF3501810.1"/>
    <property type="molecule type" value="Genomic_DNA"/>
</dbReference>